<dbReference type="InParanoid" id="A0A0Q3KQF0"/>
<comment type="pathway">
    <text evidence="2">Protein modification; protein ubiquitination.</text>
</comment>
<dbReference type="InterPro" id="IPR013010">
    <property type="entry name" value="Znf_SIAH"/>
</dbReference>
<dbReference type="PANTHER" id="PTHR10315:SF96">
    <property type="entry name" value="SIAH-TYPE DOMAIN-CONTAINING PROTEIN"/>
    <property type="match status" value="1"/>
</dbReference>
<accession>A0A0Q3KQF0</accession>
<evidence type="ECO:0000256" key="10">
    <source>
        <dbReference type="PROSITE-ProRule" id="PRU00207"/>
    </source>
</evidence>
<comment type="similarity">
    <text evidence="3">Belongs to the SINA (Seven in absentia) family.</text>
</comment>
<evidence type="ECO:0000256" key="4">
    <source>
        <dbReference type="ARBA" id="ARBA00012483"/>
    </source>
</evidence>
<feature type="domain" description="TRAF-type" evidence="11">
    <location>
        <begin position="80"/>
        <end position="119"/>
    </location>
</feature>
<keyword evidence="7 10" id="KW-0863">Zinc-finger</keyword>
<dbReference type="InterPro" id="IPR013083">
    <property type="entry name" value="Znf_RING/FYVE/PHD"/>
</dbReference>
<dbReference type="EnsemblPlants" id="KQJ82189">
    <property type="protein sequence ID" value="KQJ82189"/>
    <property type="gene ID" value="BRADI_5g07216v3"/>
</dbReference>
<reference evidence="13 14" key="1">
    <citation type="journal article" date="2010" name="Nature">
        <title>Genome sequencing and analysis of the model grass Brachypodium distachyon.</title>
        <authorList>
            <consortium name="International Brachypodium Initiative"/>
        </authorList>
    </citation>
    <scope>NUCLEOTIDE SEQUENCE [LARGE SCALE GENOMIC DNA]</scope>
    <source>
        <strain evidence="13 14">Bd21</strain>
    </source>
</reference>
<dbReference type="PANTHER" id="PTHR10315">
    <property type="entry name" value="E3 UBIQUITIN PROTEIN LIGASE SIAH"/>
    <property type="match status" value="1"/>
</dbReference>
<dbReference type="OrthoDB" id="4788989at2759"/>
<dbReference type="Proteomes" id="UP000008810">
    <property type="component" value="Chromosome 5"/>
</dbReference>
<dbReference type="EMBL" id="CM000884">
    <property type="protein sequence ID" value="KQJ82189.1"/>
    <property type="molecule type" value="Genomic_DNA"/>
</dbReference>
<keyword evidence="9 10" id="KW-0862">Zinc</keyword>
<gene>
    <name evidence="13" type="ORF">BRADI_5g07216v3</name>
</gene>
<dbReference type="UniPathway" id="UPA00143"/>
<evidence type="ECO:0000259" key="12">
    <source>
        <dbReference type="PROSITE" id="PS51081"/>
    </source>
</evidence>
<dbReference type="PROSITE" id="PS51081">
    <property type="entry name" value="ZF_SIAH"/>
    <property type="match status" value="1"/>
</dbReference>
<evidence type="ECO:0000256" key="6">
    <source>
        <dbReference type="ARBA" id="ARBA00022723"/>
    </source>
</evidence>
<evidence type="ECO:0000313" key="15">
    <source>
        <dbReference type="Proteomes" id="UP000008810"/>
    </source>
</evidence>
<evidence type="ECO:0000256" key="9">
    <source>
        <dbReference type="ARBA" id="ARBA00022833"/>
    </source>
</evidence>
<feature type="domain" description="SIAH-type" evidence="12">
    <location>
        <begin position="77"/>
        <end position="136"/>
    </location>
</feature>
<dbReference type="AlphaFoldDB" id="A0A0Q3KQF0"/>
<dbReference type="PROSITE" id="PS50145">
    <property type="entry name" value="ZF_TRAF"/>
    <property type="match status" value="1"/>
</dbReference>
<organism evidence="13">
    <name type="scientific">Brachypodium distachyon</name>
    <name type="common">Purple false brome</name>
    <name type="synonym">Trachynia distachya</name>
    <dbReference type="NCBI Taxonomy" id="15368"/>
    <lineage>
        <taxon>Eukaryota</taxon>
        <taxon>Viridiplantae</taxon>
        <taxon>Streptophyta</taxon>
        <taxon>Embryophyta</taxon>
        <taxon>Tracheophyta</taxon>
        <taxon>Spermatophyta</taxon>
        <taxon>Magnoliopsida</taxon>
        <taxon>Liliopsida</taxon>
        <taxon>Poales</taxon>
        <taxon>Poaceae</taxon>
        <taxon>BOP clade</taxon>
        <taxon>Pooideae</taxon>
        <taxon>Stipodae</taxon>
        <taxon>Brachypodieae</taxon>
        <taxon>Brachypodium</taxon>
    </lineage>
</organism>
<dbReference type="Gene3D" id="3.30.40.10">
    <property type="entry name" value="Zinc/RING finger domain, C3HC4 (zinc finger)"/>
    <property type="match status" value="1"/>
</dbReference>
<dbReference type="InterPro" id="IPR052088">
    <property type="entry name" value="E3_ubiquitin-ligase_SINA"/>
</dbReference>
<evidence type="ECO:0000256" key="5">
    <source>
        <dbReference type="ARBA" id="ARBA00022679"/>
    </source>
</evidence>
<reference evidence="14" key="3">
    <citation type="submission" date="2018-08" db="UniProtKB">
        <authorList>
            <consortium name="EnsemblPlants"/>
        </authorList>
    </citation>
    <scope>IDENTIFICATION</scope>
    <source>
        <strain evidence="14">cv. Bd21</strain>
    </source>
</reference>
<keyword evidence="15" id="KW-1185">Reference proteome</keyword>
<dbReference type="GO" id="GO:0061630">
    <property type="term" value="F:ubiquitin protein ligase activity"/>
    <property type="evidence" value="ECO:0000318"/>
    <property type="project" value="GO_Central"/>
</dbReference>
<dbReference type="CDD" id="cd16571">
    <property type="entry name" value="RING-HC_SIAHs"/>
    <property type="match status" value="1"/>
</dbReference>
<comment type="catalytic activity">
    <reaction evidence="1">
        <text>S-ubiquitinyl-[E2 ubiquitin-conjugating enzyme]-L-cysteine + [acceptor protein]-L-lysine = [E2 ubiquitin-conjugating enzyme]-L-cysteine + N(6)-ubiquitinyl-[acceptor protein]-L-lysine.</text>
        <dbReference type="EC" id="2.3.2.27"/>
    </reaction>
</comment>
<dbReference type="GO" id="GO:0005737">
    <property type="term" value="C:cytoplasm"/>
    <property type="evidence" value="ECO:0000318"/>
    <property type="project" value="GO_Central"/>
</dbReference>
<evidence type="ECO:0000256" key="1">
    <source>
        <dbReference type="ARBA" id="ARBA00000900"/>
    </source>
</evidence>
<dbReference type="EC" id="2.3.2.27" evidence="4"/>
<protein>
    <recommendedName>
        <fullName evidence="4">RING-type E3 ubiquitin transferase</fullName>
        <ecNumber evidence="4">2.3.2.27</ecNumber>
    </recommendedName>
</protein>
<dbReference type="STRING" id="15368.A0A0Q3KQF0"/>
<dbReference type="Gramene" id="KQJ82189">
    <property type="protein sequence ID" value="KQJ82189"/>
    <property type="gene ID" value="BRADI_5g07216v3"/>
</dbReference>
<dbReference type="Pfam" id="PF21362">
    <property type="entry name" value="Sina_RING"/>
    <property type="match status" value="1"/>
</dbReference>
<dbReference type="GO" id="GO:0008270">
    <property type="term" value="F:zinc ion binding"/>
    <property type="evidence" value="ECO:0007669"/>
    <property type="project" value="UniProtKB-KW"/>
</dbReference>
<reference evidence="13" key="2">
    <citation type="submission" date="2017-06" db="EMBL/GenBank/DDBJ databases">
        <title>WGS assembly of Brachypodium distachyon.</title>
        <authorList>
            <consortium name="The International Brachypodium Initiative"/>
            <person name="Lucas S."/>
            <person name="Harmon-Smith M."/>
            <person name="Lail K."/>
            <person name="Tice H."/>
            <person name="Grimwood J."/>
            <person name="Bruce D."/>
            <person name="Barry K."/>
            <person name="Shu S."/>
            <person name="Lindquist E."/>
            <person name="Wang M."/>
            <person name="Pitluck S."/>
            <person name="Vogel J.P."/>
            <person name="Garvin D.F."/>
            <person name="Mockler T.C."/>
            <person name="Schmutz J."/>
            <person name="Rokhsar D."/>
            <person name="Bevan M.W."/>
        </authorList>
    </citation>
    <scope>NUCLEOTIDE SEQUENCE</scope>
    <source>
        <strain evidence="13">Bd21</strain>
    </source>
</reference>
<dbReference type="InterPro" id="IPR049548">
    <property type="entry name" value="Sina-like_RING"/>
</dbReference>
<sequence>MSSSTSDMIENVTVVDTRVLECGICASPLKPPIFQCEVGHMVCSRCSKRMCSRCHACRRKLPGGYSQCFGAEHILESFQVPCPNAASGCSAMLPYTDQQPHLRQECRHAPCHCPTKGCTFAGSTWALKTHFDQEHRWPHKVVVKNDALVKVTLKDGFNVITHYHCSTMEEGKERPPVRLYLFLLNVVREPHGCVVTTFYVHRAVAGNESAPMALECQLKLVYESPCRNHRQESTFTVPCTDLLGGLPPSGDWFEFVVPKSIHPLHLDTMEILLSIGIDD</sequence>
<evidence type="ECO:0000313" key="13">
    <source>
        <dbReference type="EMBL" id="KQJ82189.1"/>
    </source>
</evidence>
<keyword evidence="6 10" id="KW-0479">Metal-binding</keyword>
<dbReference type="SUPFAM" id="SSF49599">
    <property type="entry name" value="TRAF domain-like"/>
    <property type="match status" value="1"/>
</dbReference>
<evidence type="ECO:0000313" key="14">
    <source>
        <dbReference type="EnsemblPlants" id="KQJ82189"/>
    </source>
</evidence>
<evidence type="ECO:0000259" key="11">
    <source>
        <dbReference type="PROSITE" id="PS50145"/>
    </source>
</evidence>
<evidence type="ECO:0000256" key="3">
    <source>
        <dbReference type="ARBA" id="ARBA00009119"/>
    </source>
</evidence>
<dbReference type="InterPro" id="IPR001293">
    <property type="entry name" value="Znf_TRAF"/>
</dbReference>
<name>A0A0Q3KQF0_BRADI</name>
<evidence type="ECO:0000256" key="7">
    <source>
        <dbReference type="ARBA" id="ARBA00022771"/>
    </source>
</evidence>
<dbReference type="Pfam" id="PF21361">
    <property type="entry name" value="Sina_ZnF"/>
    <property type="match status" value="1"/>
</dbReference>
<keyword evidence="5" id="KW-0808">Transferase</keyword>
<evidence type="ECO:0000256" key="2">
    <source>
        <dbReference type="ARBA" id="ARBA00004906"/>
    </source>
</evidence>
<keyword evidence="8" id="KW-0833">Ubl conjugation pathway</keyword>
<proteinExistence type="inferred from homology"/>
<evidence type="ECO:0000256" key="8">
    <source>
        <dbReference type="ARBA" id="ARBA00022786"/>
    </source>
</evidence>
<dbReference type="GO" id="GO:0016567">
    <property type="term" value="P:protein ubiquitination"/>
    <property type="evidence" value="ECO:0007669"/>
    <property type="project" value="UniProtKB-UniPathway"/>
</dbReference>
<feature type="zinc finger region" description="TRAF-type" evidence="10">
    <location>
        <begin position="80"/>
        <end position="119"/>
    </location>
</feature>